<keyword evidence="3" id="KW-1185">Reference proteome</keyword>
<dbReference type="RefSeq" id="WP_114338092.1">
    <property type="nucleotide sequence ID" value="NZ_QPID01000005.1"/>
</dbReference>
<organism evidence="2 3">
    <name type="scientific">Corallincola holothuriorum</name>
    <dbReference type="NCBI Taxonomy" id="2282215"/>
    <lineage>
        <taxon>Bacteria</taxon>
        <taxon>Pseudomonadati</taxon>
        <taxon>Pseudomonadota</taxon>
        <taxon>Gammaproteobacteria</taxon>
        <taxon>Alteromonadales</taxon>
        <taxon>Psychromonadaceae</taxon>
        <taxon>Corallincola</taxon>
    </lineage>
</organism>
<gene>
    <name evidence="2" type="ORF">DU002_09205</name>
</gene>
<accession>A0A368NI26</accession>
<evidence type="ECO:0000313" key="2">
    <source>
        <dbReference type="EMBL" id="RCU49806.1"/>
    </source>
</evidence>
<dbReference type="Proteomes" id="UP000252558">
    <property type="component" value="Unassembled WGS sequence"/>
</dbReference>
<name>A0A368NI26_9GAMM</name>
<dbReference type="AlphaFoldDB" id="A0A368NI26"/>
<dbReference type="EMBL" id="QPID01000005">
    <property type="protein sequence ID" value="RCU49806.1"/>
    <property type="molecule type" value="Genomic_DNA"/>
</dbReference>
<evidence type="ECO:0000313" key="3">
    <source>
        <dbReference type="Proteomes" id="UP000252558"/>
    </source>
</evidence>
<comment type="caution">
    <text evidence="2">The sequence shown here is derived from an EMBL/GenBank/DDBJ whole genome shotgun (WGS) entry which is preliminary data.</text>
</comment>
<reference evidence="2 3" key="1">
    <citation type="submission" date="2018-07" db="EMBL/GenBank/DDBJ databases">
        <title>Corallincola holothuriorum sp. nov., a new facultative anaerobe isolated from sea cucumber Apostichopus japonicus.</title>
        <authorList>
            <person name="Xia H."/>
        </authorList>
    </citation>
    <scope>NUCLEOTIDE SEQUENCE [LARGE SCALE GENOMIC DNA]</scope>
    <source>
        <strain evidence="2 3">C4</strain>
    </source>
</reference>
<sequence>MSDLDLQHELNAVHKRLTAIEVAQQLMANQLKELAPDSAKRLASALENVAFTDKMLVDEHVRGHLKHLAHMLNSQFTPPISGIGEPLSTTLPSEGLKYDPSKE</sequence>
<evidence type="ECO:0000256" key="1">
    <source>
        <dbReference type="SAM" id="MobiDB-lite"/>
    </source>
</evidence>
<protein>
    <submittedName>
        <fullName evidence="2">Uncharacterized protein</fullName>
    </submittedName>
</protein>
<proteinExistence type="predicted"/>
<feature type="region of interest" description="Disordered" evidence="1">
    <location>
        <begin position="83"/>
        <end position="103"/>
    </location>
</feature>